<name>A0A921GQ89_9MICO</name>
<feature type="compositionally biased region" description="Basic and acidic residues" evidence="1">
    <location>
        <begin position="78"/>
        <end position="88"/>
    </location>
</feature>
<evidence type="ECO:0000256" key="1">
    <source>
        <dbReference type="SAM" id="MobiDB-lite"/>
    </source>
</evidence>
<organism evidence="2 3">
    <name type="scientific">Brachybacterium paraconglomeratum</name>
    <dbReference type="NCBI Taxonomy" id="173362"/>
    <lineage>
        <taxon>Bacteria</taxon>
        <taxon>Bacillati</taxon>
        <taxon>Actinomycetota</taxon>
        <taxon>Actinomycetes</taxon>
        <taxon>Micrococcales</taxon>
        <taxon>Dermabacteraceae</taxon>
        <taxon>Brachybacterium</taxon>
    </lineage>
</organism>
<comment type="caution">
    <text evidence="2">The sequence shown here is derived from an EMBL/GenBank/DDBJ whole genome shotgun (WGS) entry which is preliminary data.</text>
</comment>
<feature type="region of interest" description="Disordered" evidence="1">
    <location>
        <begin position="71"/>
        <end position="109"/>
    </location>
</feature>
<feature type="compositionally biased region" description="Basic and acidic residues" evidence="1">
    <location>
        <begin position="1"/>
        <end position="14"/>
    </location>
</feature>
<reference evidence="2" key="1">
    <citation type="journal article" date="2021" name="PeerJ">
        <title>Extensive microbial diversity within the chicken gut microbiome revealed by metagenomics and culture.</title>
        <authorList>
            <person name="Gilroy R."/>
            <person name="Ravi A."/>
            <person name="Getino M."/>
            <person name="Pursley I."/>
            <person name="Horton D.L."/>
            <person name="Alikhan N.F."/>
            <person name="Baker D."/>
            <person name="Gharbi K."/>
            <person name="Hall N."/>
            <person name="Watson M."/>
            <person name="Adriaenssens E.M."/>
            <person name="Foster-Nyarko E."/>
            <person name="Jarju S."/>
            <person name="Secka A."/>
            <person name="Antonio M."/>
            <person name="Oren A."/>
            <person name="Chaudhuri R.R."/>
            <person name="La Ragione R."/>
            <person name="Hildebrand F."/>
            <person name="Pallen M.J."/>
        </authorList>
    </citation>
    <scope>NUCLEOTIDE SEQUENCE</scope>
    <source>
        <strain evidence="2">1647</strain>
    </source>
</reference>
<evidence type="ECO:0000313" key="2">
    <source>
        <dbReference type="EMBL" id="HJF50356.1"/>
    </source>
</evidence>
<accession>A0A921GQ89</accession>
<feature type="region of interest" description="Disordered" evidence="1">
    <location>
        <begin position="1"/>
        <end position="25"/>
    </location>
</feature>
<gene>
    <name evidence="2" type="ORF">K8W24_11285</name>
</gene>
<protein>
    <submittedName>
        <fullName evidence="2">Uncharacterized protein</fullName>
    </submittedName>
</protein>
<dbReference type="EMBL" id="DYWO01000344">
    <property type="protein sequence ID" value="HJF50356.1"/>
    <property type="molecule type" value="Genomic_DNA"/>
</dbReference>
<proteinExistence type="predicted"/>
<feature type="compositionally biased region" description="Pro residues" evidence="1">
    <location>
        <begin position="90"/>
        <end position="99"/>
    </location>
</feature>
<evidence type="ECO:0000313" key="3">
    <source>
        <dbReference type="Proteomes" id="UP000775129"/>
    </source>
</evidence>
<dbReference type="AlphaFoldDB" id="A0A921GQ89"/>
<sequence length="109" mass="11996">MPSRPIDPDDREQLITRPQPGDDDPVCLTRFQMQKVACIIDAALVGHELWREHAIAAVDLLYTAAAEAGRAGGVRPSAAERWHRDLERLPWPPSGPPKPQADGTPAEKE</sequence>
<reference evidence="2" key="2">
    <citation type="submission" date="2021-09" db="EMBL/GenBank/DDBJ databases">
        <authorList>
            <person name="Gilroy R."/>
        </authorList>
    </citation>
    <scope>NUCLEOTIDE SEQUENCE</scope>
    <source>
        <strain evidence="2">1647</strain>
    </source>
</reference>
<dbReference type="Proteomes" id="UP000775129">
    <property type="component" value="Unassembled WGS sequence"/>
</dbReference>